<feature type="transmembrane region" description="Helical" evidence="7">
    <location>
        <begin position="168"/>
        <end position="197"/>
    </location>
</feature>
<feature type="transmembrane region" description="Helical" evidence="7">
    <location>
        <begin position="82"/>
        <end position="101"/>
    </location>
</feature>
<protein>
    <submittedName>
        <fullName evidence="9">Glucans biosynthesis protein</fullName>
    </submittedName>
</protein>
<feature type="transmembrane region" description="Helical" evidence="7">
    <location>
        <begin position="139"/>
        <end position="156"/>
    </location>
</feature>
<dbReference type="GO" id="GO:0009246">
    <property type="term" value="P:enterobacterial common antigen biosynthetic process"/>
    <property type="evidence" value="ECO:0007669"/>
    <property type="project" value="TreeGrafter"/>
</dbReference>
<dbReference type="GO" id="GO:0016413">
    <property type="term" value="F:O-acetyltransferase activity"/>
    <property type="evidence" value="ECO:0007669"/>
    <property type="project" value="TreeGrafter"/>
</dbReference>
<organism evidence="9 10">
    <name type="scientific">Eisenbergiella tayi</name>
    <dbReference type="NCBI Taxonomy" id="1432052"/>
    <lineage>
        <taxon>Bacteria</taxon>
        <taxon>Bacillati</taxon>
        <taxon>Bacillota</taxon>
        <taxon>Clostridia</taxon>
        <taxon>Lachnospirales</taxon>
        <taxon>Lachnospiraceae</taxon>
        <taxon>Eisenbergiella</taxon>
    </lineage>
</organism>
<sequence length="355" mass="40403">METTQNKNNTLQVLRGLAIIVVLIHHSISRTNVGLVLQSIDDILICFHMPVFFIIAGYLYQNKINKYESMKKGRFLLAKAKHLLVPYVFWTVLLWCGVQIANSLNSSISQKMISIGFVPMSIKGLFVGLLTYEEYYTEHLWFLYVLFLYFLVHSFLGNAGSTRTCMVIGILGGLLTCYIQMPNIVERFFIWFVFFVAGRYIADQGEVKSWLENKAHSCLIYILLGFVLLSAIRLVLSFSSYGISPYILRLLKQVVKYTIGFFGVLLLYLALTFLERKWSRVADFVKNIGDYSYDIYLMHNPYIVALGCTVLSSILGLNPLVTIIVATVAGIAIPMIVSKFVIKRFNLLSKIMLGR</sequence>
<dbReference type="InterPro" id="IPR002656">
    <property type="entry name" value="Acyl_transf_3_dom"/>
</dbReference>
<feature type="transmembrane region" description="Helical" evidence="7">
    <location>
        <begin position="321"/>
        <end position="342"/>
    </location>
</feature>
<feature type="transmembrane region" description="Helical" evidence="7">
    <location>
        <begin position="40"/>
        <end position="61"/>
    </location>
</feature>
<keyword evidence="5 7" id="KW-1133">Transmembrane helix</keyword>
<proteinExistence type="inferred from homology"/>
<evidence type="ECO:0000256" key="2">
    <source>
        <dbReference type="ARBA" id="ARBA00007400"/>
    </source>
</evidence>
<dbReference type="GeneID" id="93304255"/>
<evidence type="ECO:0000256" key="7">
    <source>
        <dbReference type="SAM" id="Phobius"/>
    </source>
</evidence>
<comment type="similarity">
    <text evidence="2">Belongs to the acyltransferase 3 family.</text>
</comment>
<feature type="transmembrane region" description="Helical" evidence="7">
    <location>
        <begin position="295"/>
        <end position="315"/>
    </location>
</feature>
<evidence type="ECO:0000256" key="3">
    <source>
        <dbReference type="ARBA" id="ARBA00022475"/>
    </source>
</evidence>
<dbReference type="AlphaFoldDB" id="A0A1E3A1Z9"/>
<feature type="domain" description="Acyltransferase 3" evidence="8">
    <location>
        <begin position="10"/>
        <end position="338"/>
    </location>
</feature>
<keyword evidence="4 7" id="KW-0812">Transmembrane</keyword>
<feature type="transmembrane region" description="Helical" evidence="7">
    <location>
        <begin position="254"/>
        <end position="274"/>
    </location>
</feature>
<name>A0A1E3A1Z9_9FIRM</name>
<evidence type="ECO:0000256" key="5">
    <source>
        <dbReference type="ARBA" id="ARBA00022989"/>
    </source>
</evidence>
<feature type="transmembrane region" description="Helical" evidence="7">
    <location>
        <begin position="218"/>
        <end position="242"/>
    </location>
</feature>
<keyword evidence="6 7" id="KW-0472">Membrane</keyword>
<comment type="subcellular location">
    <subcellularLocation>
        <location evidence="1">Cell membrane</location>
        <topology evidence="1">Multi-pass membrane protein</topology>
    </subcellularLocation>
</comment>
<reference evidence="9 10" key="1">
    <citation type="submission" date="2016-07" db="EMBL/GenBank/DDBJ databases">
        <title>Characterization of isolates of Eisenbergiella tayi derived from blood cultures, using whole genome sequencing.</title>
        <authorList>
            <person name="Burdz T."/>
            <person name="Wiebe D."/>
            <person name="Huynh C."/>
            <person name="Bernard K."/>
        </authorList>
    </citation>
    <scope>NUCLEOTIDE SEQUENCE [LARGE SCALE GENOMIC DNA]</scope>
    <source>
        <strain evidence="9 10">NML 120489</strain>
    </source>
</reference>
<evidence type="ECO:0000259" key="8">
    <source>
        <dbReference type="Pfam" id="PF01757"/>
    </source>
</evidence>
<gene>
    <name evidence="9" type="ORF">BEH84_06379</name>
</gene>
<evidence type="ECO:0000256" key="6">
    <source>
        <dbReference type="ARBA" id="ARBA00023136"/>
    </source>
</evidence>
<dbReference type="PANTHER" id="PTHR40074:SF2">
    <property type="entry name" value="O-ACETYLTRANSFERASE WECH"/>
    <property type="match status" value="1"/>
</dbReference>
<evidence type="ECO:0000313" key="10">
    <source>
        <dbReference type="Proteomes" id="UP000095003"/>
    </source>
</evidence>
<accession>A0A1E3A1Z9</accession>
<evidence type="ECO:0000256" key="1">
    <source>
        <dbReference type="ARBA" id="ARBA00004651"/>
    </source>
</evidence>
<dbReference type="Proteomes" id="UP000095003">
    <property type="component" value="Unassembled WGS sequence"/>
</dbReference>
<comment type="caution">
    <text evidence="9">The sequence shown here is derived from an EMBL/GenBank/DDBJ whole genome shotgun (WGS) entry which is preliminary data.</text>
</comment>
<dbReference type="EMBL" id="MCGI01000010">
    <property type="protein sequence ID" value="ODM02236.1"/>
    <property type="molecule type" value="Genomic_DNA"/>
</dbReference>
<evidence type="ECO:0000256" key="4">
    <source>
        <dbReference type="ARBA" id="ARBA00022692"/>
    </source>
</evidence>
<dbReference type="RefSeq" id="WP_069159555.1">
    <property type="nucleotide sequence ID" value="NZ_DBGDOY010000039.1"/>
</dbReference>
<evidence type="ECO:0000313" key="9">
    <source>
        <dbReference type="EMBL" id="ODM02236.1"/>
    </source>
</evidence>
<feature type="transmembrane region" description="Helical" evidence="7">
    <location>
        <begin position="113"/>
        <end position="132"/>
    </location>
</feature>
<dbReference type="Pfam" id="PF01757">
    <property type="entry name" value="Acyl_transf_3"/>
    <property type="match status" value="1"/>
</dbReference>
<keyword evidence="3" id="KW-1003">Cell membrane</keyword>
<dbReference type="PANTHER" id="PTHR40074">
    <property type="entry name" value="O-ACETYLTRANSFERASE WECH"/>
    <property type="match status" value="1"/>
</dbReference>
<feature type="transmembrane region" description="Helical" evidence="7">
    <location>
        <begin position="12"/>
        <end position="28"/>
    </location>
</feature>
<dbReference type="GO" id="GO:0005886">
    <property type="term" value="C:plasma membrane"/>
    <property type="evidence" value="ECO:0007669"/>
    <property type="project" value="UniProtKB-SubCell"/>
</dbReference>